<reference evidence="2" key="1">
    <citation type="submission" date="2021-05" db="EMBL/GenBank/DDBJ databases">
        <authorList>
            <person name="Alioto T."/>
            <person name="Alioto T."/>
            <person name="Gomez Garrido J."/>
        </authorList>
    </citation>
    <scope>NUCLEOTIDE SEQUENCE</scope>
</reference>
<accession>A0A8D9BST6</accession>
<name>A0A8D9BST6_9HEMI</name>
<protein>
    <submittedName>
        <fullName evidence="2">Uncharacterized protein</fullName>
    </submittedName>
</protein>
<dbReference type="AlphaFoldDB" id="A0A8D9BST6"/>
<dbReference type="EMBL" id="HBUF01673470">
    <property type="protein sequence ID" value="CAG6790879.1"/>
    <property type="molecule type" value="Transcribed_RNA"/>
</dbReference>
<dbReference type="EMBL" id="HBUF01673469">
    <property type="protein sequence ID" value="CAG6790878.1"/>
    <property type="molecule type" value="Transcribed_RNA"/>
</dbReference>
<feature type="transmembrane region" description="Helical" evidence="1">
    <location>
        <begin position="83"/>
        <end position="103"/>
    </location>
</feature>
<keyword evidence="1" id="KW-1133">Transmembrane helix</keyword>
<sequence length="106" mass="12295">MKNRTQYAWRMPMSGEHQDYTNLPSLGQYVTILEVYFFISFIIIFILLLSYLFFPLPLSHYSLPLFNIHCFPFSSRPASSFPLSHLSSSFSFFSSGIFLFPFVPCG</sequence>
<organism evidence="2">
    <name type="scientific">Cacopsylla melanoneura</name>
    <dbReference type="NCBI Taxonomy" id="428564"/>
    <lineage>
        <taxon>Eukaryota</taxon>
        <taxon>Metazoa</taxon>
        <taxon>Ecdysozoa</taxon>
        <taxon>Arthropoda</taxon>
        <taxon>Hexapoda</taxon>
        <taxon>Insecta</taxon>
        <taxon>Pterygota</taxon>
        <taxon>Neoptera</taxon>
        <taxon>Paraneoptera</taxon>
        <taxon>Hemiptera</taxon>
        <taxon>Sternorrhyncha</taxon>
        <taxon>Psylloidea</taxon>
        <taxon>Psyllidae</taxon>
        <taxon>Psyllinae</taxon>
        <taxon>Cacopsylla</taxon>
    </lineage>
</organism>
<proteinExistence type="predicted"/>
<evidence type="ECO:0000256" key="1">
    <source>
        <dbReference type="SAM" id="Phobius"/>
    </source>
</evidence>
<feature type="transmembrane region" description="Helical" evidence="1">
    <location>
        <begin position="35"/>
        <end position="54"/>
    </location>
</feature>
<evidence type="ECO:0000313" key="2">
    <source>
        <dbReference type="EMBL" id="CAG6790879.1"/>
    </source>
</evidence>
<keyword evidence="1" id="KW-0812">Transmembrane</keyword>
<keyword evidence="1" id="KW-0472">Membrane</keyword>